<dbReference type="Proteomes" id="UP001140091">
    <property type="component" value="Unassembled WGS sequence"/>
</dbReference>
<evidence type="ECO:0000313" key="2">
    <source>
        <dbReference type="Proteomes" id="UP001140091"/>
    </source>
</evidence>
<proteinExistence type="predicted"/>
<accession>A0A9W8ISZ5</accession>
<name>A0A9W8ISZ5_9AGAR</name>
<gene>
    <name evidence="1" type="ORF">H1R20_g15851</name>
</gene>
<feature type="non-terminal residue" evidence="1">
    <location>
        <position position="468"/>
    </location>
</feature>
<dbReference type="OrthoDB" id="2447803at2759"/>
<organism evidence="1 2">
    <name type="scientific">Candolleomyces eurysporus</name>
    <dbReference type="NCBI Taxonomy" id="2828524"/>
    <lineage>
        <taxon>Eukaryota</taxon>
        <taxon>Fungi</taxon>
        <taxon>Dikarya</taxon>
        <taxon>Basidiomycota</taxon>
        <taxon>Agaricomycotina</taxon>
        <taxon>Agaricomycetes</taxon>
        <taxon>Agaricomycetidae</taxon>
        <taxon>Agaricales</taxon>
        <taxon>Agaricineae</taxon>
        <taxon>Psathyrellaceae</taxon>
        <taxon>Candolleomyces</taxon>
    </lineage>
</organism>
<protein>
    <submittedName>
        <fullName evidence="1">Uncharacterized protein</fullName>
    </submittedName>
</protein>
<dbReference type="AlphaFoldDB" id="A0A9W8ISZ5"/>
<evidence type="ECO:0000313" key="1">
    <source>
        <dbReference type="EMBL" id="KAJ2921244.1"/>
    </source>
</evidence>
<dbReference type="EMBL" id="JANBPK010001643">
    <property type="protein sequence ID" value="KAJ2921244.1"/>
    <property type="molecule type" value="Genomic_DNA"/>
</dbReference>
<reference evidence="1" key="1">
    <citation type="submission" date="2022-06" db="EMBL/GenBank/DDBJ databases">
        <title>Genome Sequence of Candolleomyces eurysporus.</title>
        <authorList>
            <person name="Buettner E."/>
        </authorList>
    </citation>
    <scope>NUCLEOTIDE SEQUENCE</scope>
    <source>
        <strain evidence="1">VTCC 930004</strain>
    </source>
</reference>
<comment type="caution">
    <text evidence="1">The sequence shown here is derived from an EMBL/GenBank/DDBJ whole genome shotgun (WGS) entry which is preliminary data.</text>
</comment>
<sequence length="468" mass="52938">MHSPDSFKYHQYAQRVRTVRFKDAPQTPSYHIGGAGYAWLGQQLRGEPLLPGLRNIHFQNCSGDSPHAELFPLMLSSTIERVEFGDSFLTVPFFYSYALPLICDGTSSLKCLVLHDESSGNGVAHNYWDILTKLAIRLQELAIRFPLSTALDTFTLQRLCTRLQNITSLTLDVHTPSHEPSSSALSEPILPVLQVLHIINRSGAKLCPCYPPVLLDKATSITFSLTQNITHSQEFKEALDGLSTNQSLRTVEINGRKQYVNSVTISLFLKRLPLEAFYFSLLALKQRPGSDPGHRILQSLVEAASKDPTKSRLQHLALPIWRETAGSGSIPSSETDREDGPEYSSLSCLLLVAQGVRGLQRLSLPIDSSRLGPNNETVASMIQNWKYPETPSELRYLEIAEMRNSKKSFTPKEYQSIARLLDMIFPNLISVTMVKDERLSNQWDEHWELIEEHRQMRKTIRLDRGYCW</sequence>
<keyword evidence="2" id="KW-1185">Reference proteome</keyword>